<dbReference type="Pfam" id="PF10432">
    <property type="entry name" value="bact-PGI_C"/>
    <property type="match status" value="1"/>
</dbReference>
<dbReference type="Gene3D" id="3.40.50.10490">
    <property type="entry name" value="Glucose-6-phosphate isomerase like protein, domain 1"/>
    <property type="match status" value="2"/>
</dbReference>
<dbReference type="RefSeq" id="WP_052605027.1">
    <property type="nucleotide sequence ID" value="NZ_JXYS01000029.1"/>
</dbReference>
<dbReference type="Pfam" id="PF01380">
    <property type="entry name" value="SIS"/>
    <property type="match status" value="1"/>
</dbReference>
<gene>
    <name evidence="4" type="ORF">AXFE_12730</name>
</gene>
<dbReference type="EMBL" id="JXYS01000029">
    <property type="protein sequence ID" value="KJF17776.1"/>
    <property type="molecule type" value="Genomic_DNA"/>
</dbReference>
<accession>A0A0D8HL06</accession>
<dbReference type="GO" id="GO:0097367">
    <property type="term" value="F:carbohydrate derivative binding"/>
    <property type="evidence" value="ECO:0007669"/>
    <property type="project" value="InterPro"/>
</dbReference>
<dbReference type="InterPro" id="IPR019490">
    <property type="entry name" value="Glu6P/Mann6P_isomerase_C"/>
</dbReference>
<keyword evidence="2 4" id="KW-0413">Isomerase</keyword>
<dbReference type="PROSITE" id="PS51464">
    <property type="entry name" value="SIS"/>
    <property type="match status" value="1"/>
</dbReference>
<dbReference type="GO" id="GO:0004347">
    <property type="term" value="F:glucose-6-phosphate isomerase activity"/>
    <property type="evidence" value="ECO:0007669"/>
    <property type="project" value="InterPro"/>
</dbReference>
<sequence>MSTEWPYKVADSLSMWDVTSSLPEQVSAAAARVAEISNLPDKSKVENIVVFGMGGSGIAGDVLVAAAGPVLPVPASVVKSYTTPAYISPSTLVFAMSFSGETEETQEAVGMAVEMGAQVVVVSTGGELADLAMDTNSTYISVPDSIPQPRAALGALSIPPLAVLDAIGLFPGGSYWIDQTISQLSRRRDQLIGRKSLAEEIAERLTSKLTLLHSSGSVGSAASTRWRAQINENAKAMAFSSLYPENCHNELAGWESLRPMTKSDLVVVRLRHDNEHPQVSRRYEITSEFIDPNVSDSFEVNAQGEGELAQFFDLAIIGDFVSLHLAGAYGVDPGPIAVLNELKERLKDPRL</sequence>
<reference evidence="4 5" key="1">
    <citation type="submission" date="2015-01" db="EMBL/GenBank/DDBJ databases">
        <title>Draft genome of the acidophilic iron oxidizer Acidithrix ferrooxidans strain Py-F3.</title>
        <authorList>
            <person name="Poehlein A."/>
            <person name="Eisen S."/>
            <person name="Schloemann M."/>
            <person name="Johnson B.D."/>
            <person name="Daniel R."/>
            <person name="Muehling M."/>
        </authorList>
    </citation>
    <scope>NUCLEOTIDE SEQUENCE [LARGE SCALE GENOMIC DNA]</scope>
    <source>
        <strain evidence="4 5">Py-F3</strain>
    </source>
</reference>
<evidence type="ECO:0000256" key="2">
    <source>
        <dbReference type="ARBA" id="ARBA00023235"/>
    </source>
</evidence>
<dbReference type="GO" id="GO:0004476">
    <property type="term" value="F:mannose-6-phosphate isomerase activity"/>
    <property type="evidence" value="ECO:0007669"/>
    <property type="project" value="InterPro"/>
</dbReference>
<comment type="similarity">
    <text evidence="1">Belongs to the PGI/PMI family.</text>
</comment>
<dbReference type="Proteomes" id="UP000032360">
    <property type="component" value="Unassembled WGS sequence"/>
</dbReference>
<dbReference type="AlphaFoldDB" id="A0A0D8HL06"/>
<evidence type="ECO:0000256" key="1">
    <source>
        <dbReference type="ARBA" id="ARBA00010523"/>
    </source>
</evidence>
<evidence type="ECO:0000313" key="4">
    <source>
        <dbReference type="EMBL" id="KJF17776.1"/>
    </source>
</evidence>
<dbReference type="GO" id="GO:1901135">
    <property type="term" value="P:carbohydrate derivative metabolic process"/>
    <property type="evidence" value="ECO:0007669"/>
    <property type="project" value="InterPro"/>
</dbReference>
<dbReference type="STRING" id="1280514.AXFE_12730"/>
<evidence type="ECO:0000259" key="3">
    <source>
        <dbReference type="PROSITE" id="PS51464"/>
    </source>
</evidence>
<organism evidence="4 5">
    <name type="scientific">Acidithrix ferrooxidans</name>
    <dbReference type="NCBI Taxonomy" id="1280514"/>
    <lineage>
        <taxon>Bacteria</taxon>
        <taxon>Bacillati</taxon>
        <taxon>Actinomycetota</taxon>
        <taxon>Acidimicrobiia</taxon>
        <taxon>Acidimicrobiales</taxon>
        <taxon>Acidimicrobiaceae</taxon>
        <taxon>Acidithrix</taxon>
    </lineage>
</organism>
<dbReference type="InterPro" id="IPR046348">
    <property type="entry name" value="SIS_dom_sf"/>
</dbReference>
<dbReference type="GO" id="GO:0005975">
    <property type="term" value="P:carbohydrate metabolic process"/>
    <property type="evidence" value="ECO:0007669"/>
    <property type="project" value="InterPro"/>
</dbReference>
<comment type="caution">
    <text evidence="4">The sequence shown here is derived from an EMBL/GenBank/DDBJ whole genome shotgun (WGS) entry which is preliminary data.</text>
</comment>
<protein>
    <submittedName>
        <fullName evidence="4">Bifunctional phosphoglucose/phosphomannose isomerase</fullName>
    </submittedName>
</protein>
<dbReference type="InterPro" id="IPR001347">
    <property type="entry name" value="SIS_dom"/>
</dbReference>
<proteinExistence type="inferred from homology"/>
<name>A0A0D8HL06_9ACTN</name>
<dbReference type="SUPFAM" id="SSF53697">
    <property type="entry name" value="SIS domain"/>
    <property type="match status" value="1"/>
</dbReference>
<evidence type="ECO:0000313" key="5">
    <source>
        <dbReference type="Proteomes" id="UP000032360"/>
    </source>
</evidence>
<dbReference type="OrthoDB" id="5241724at2"/>
<keyword evidence="5" id="KW-1185">Reference proteome</keyword>
<feature type="domain" description="SIS" evidence="3">
    <location>
        <begin position="36"/>
        <end position="169"/>
    </location>
</feature>